<keyword evidence="2" id="KW-0597">Phosphoprotein</keyword>
<dbReference type="GeneTree" id="ENSGT00940000156709"/>
<dbReference type="PROSITE" id="PS50003">
    <property type="entry name" value="PH_DOMAIN"/>
    <property type="match status" value="1"/>
</dbReference>
<dbReference type="CDD" id="cd06748">
    <property type="entry name" value="PDZ_CNK1_2_3-like"/>
    <property type="match status" value="1"/>
</dbReference>
<dbReference type="InterPro" id="IPR049628">
    <property type="entry name" value="CNK1-3_SAM"/>
</dbReference>
<dbReference type="GeneID" id="59322"/>
<reference evidence="8" key="3">
    <citation type="submission" date="2025-09" db="UniProtKB">
        <authorList>
            <consortium name="Ensembl"/>
        </authorList>
    </citation>
    <scope>IDENTIFICATION</scope>
    <source>
        <strain evidence="8">Brown Norway</strain>
    </source>
</reference>
<comment type="similarity">
    <text evidence="1">Belongs to the CNKSR family.</text>
</comment>
<feature type="domain" description="PDZ" evidence="6">
    <location>
        <begin position="215"/>
        <end position="297"/>
    </location>
</feature>
<dbReference type="InterPro" id="IPR051566">
    <property type="entry name" value="CNKSR"/>
</dbReference>
<dbReference type="PROSITE" id="PS51290">
    <property type="entry name" value="CRIC"/>
    <property type="match status" value="1"/>
</dbReference>
<dbReference type="Pfam" id="PF00595">
    <property type="entry name" value="PDZ"/>
    <property type="match status" value="1"/>
</dbReference>
<feature type="domain" description="PH" evidence="4">
    <location>
        <begin position="540"/>
        <end position="639"/>
    </location>
</feature>
<evidence type="ECO:0000256" key="1">
    <source>
        <dbReference type="ARBA" id="ARBA00009498"/>
    </source>
</evidence>
<dbReference type="Gene3D" id="2.30.29.30">
    <property type="entry name" value="Pleckstrin-homology domain (PH domain)/Phosphotyrosine-binding domain (PTB)"/>
    <property type="match status" value="1"/>
</dbReference>
<reference evidence="8" key="1">
    <citation type="submission" date="2024-01" db="EMBL/GenBank/DDBJ databases">
        <title>GRCr8: a new rat reference genome assembly contstructed from accurate long reads and long range scaffolding.</title>
        <authorList>
            <person name="Doris P.A."/>
            <person name="Kalbfleisch T."/>
            <person name="Li K."/>
            <person name="Howe K."/>
            <person name="Wood J."/>
        </authorList>
    </citation>
    <scope>NUCLEOTIDE SEQUENCE [LARGE SCALE GENOMIC DNA]</scope>
    <source>
        <strain evidence="8">Brown Norway</strain>
    </source>
</reference>
<feature type="domain" description="SAM" evidence="5">
    <location>
        <begin position="11"/>
        <end position="76"/>
    </location>
</feature>
<organism evidence="8 9">
    <name type="scientific">Rattus norvegicus</name>
    <name type="common">Rat</name>
    <dbReference type="NCBI Taxonomy" id="10116"/>
    <lineage>
        <taxon>Eukaryota</taxon>
        <taxon>Metazoa</taxon>
        <taxon>Chordata</taxon>
        <taxon>Craniata</taxon>
        <taxon>Vertebrata</taxon>
        <taxon>Euteleostomi</taxon>
        <taxon>Mammalia</taxon>
        <taxon>Eutheria</taxon>
        <taxon>Euarchontoglires</taxon>
        <taxon>Glires</taxon>
        <taxon>Rodentia</taxon>
        <taxon>Myomorpha</taxon>
        <taxon>Muroidea</taxon>
        <taxon>Muridae</taxon>
        <taxon>Murinae</taxon>
        <taxon>Rattus</taxon>
    </lineage>
</organism>
<feature type="region of interest" description="Disordered" evidence="3">
    <location>
        <begin position="324"/>
        <end position="349"/>
    </location>
</feature>
<dbReference type="InterPro" id="IPR013761">
    <property type="entry name" value="SAM/pointed_sf"/>
</dbReference>
<dbReference type="Gene3D" id="1.10.150.50">
    <property type="entry name" value="Transcription Factor, Ets-1"/>
    <property type="match status" value="1"/>
</dbReference>
<evidence type="ECO:0000256" key="2">
    <source>
        <dbReference type="ARBA" id="ARBA00022553"/>
    </source>
</evidence>
<feature type="compositionally biased region" description="Acidic residues" evidence="3">
    <location>
        <begin position="653"/>
        <end position="663"/>
    </location>
</feature>
<sequence>MALIMEPVSKWSPSQVVDWMKGLDDCLQQYIKNFEREKISGDQLLRITHQELEDLGVSRIGHQELILEAVDLLCALNYGLETENLKTLSHKLNASAKNLQNFITGRRRSGHYDGRTSRKLPNDFLTSVVDLIGAAKSLLAWLDRSPFAAVTDYSVTRNNVIQLCLELTTIVQQDCTVYETENKILHVCKTLSGVCDHIISLSSDPLVSQSAHLEVIQLANIKPSEGLGMYIKSTYDGLHVITGTTENSPADRCKKIHAGDEVIQVNHQTVVGWQLKNLVNALREDPSGVILTLKKRPQSMLTSAPALLKNMRWKPLALQPLIPRSPTSSVATPSSTISTPTKRDSSALQDLYIPPPPAEPYIPRDEKGNLPCEDLRGHMVGKPVHKGSESPNSFLDQEYRKRFNIVEEDTVLYCYEYEKGRSSSQGRRESTPTYENSLLRYMSNEKIAQEEYMFQRNSKKDTGKKSKKKGDKSTSPTHYSLLPSLQMDALRQDIMGTPVPETTLYHTFQQSSLQHKSKKKNKGAIAGKSKRRISCKDLGRGDCEGWLWKKKDAKSYFSQKWKKYWFVLKDASLYWYINEEDEKAEGFISLPEFKIDRASECRKKYAFKACHPKIKSFYFAAEHLDDMNRWLNRINMLTAGYAERERIKQEQDYWSESDKEEADTPSTPKQDSPPPPYDTYPRPPSMSCASPYVEAKHSRLSSTETSQSQSSHEEFRQEVTGSSAVSPIRKTASQRRSWQDLIETPLTSSGLHYLQTLPLEDSVFSDSAAISPEHRRQSTLPTQKCHLQDHYGPYPLAESERMQVLNGNGGKPRSFTLPRDSGFNHCCLNAPVSACDPQDDIQPPEVEEEEEEEEEEAAGENIGEKNENREEKLGDSLQDLYRALEEASLSPLGEHRISTKIEYKLSFIKRCNDPVMNEKLHRLRILKSTLKAREGEVAIIDKVLDNPDLTSKEFQQWKQMYLDLFLDICQNTTSNDPLSISSEVDVITSSLTHTHSYIETHV</sequence>
<dbReference type="InterPro" id="IPR036034">
    <property type="entry name" value="PDZ_sf"/>
</dbReference>
<dbReference type="Proteomes" id="UP000002494">
    <property type="component" value="Chromosome X"/>
</dbReference>
<protein>
    <submittedName>
        <fullName evidence="8">Connector enhancer of kinase suppressor of Ras 2</fullName>
    </submittedName>
</protein>
<evidence type="ECO:0000259" key="6">
    <source>
        <dbReference type="PROSITE" id="PS50106"/>
    </source>
</evidence>
<feature type="domain" description="CRIC" evidence="7">
    <location>
        <begin position="84"/>
        <end position="178"/>
    </location>
</feature>
<dbReference type="Ensembl" id="ENSRNOT00000149603.1">
    <property type="protein sequence ID" value="ENSRNOP00000103907.1"/>
    <property type="gene ID" value="ENSRNOG00000007014.9"/>
</dbReference>
<evidence type="ECO:0000313" key="9">
    <source>
        <dbReference type="Proteomes" id="UP000002494"/>
    </source>
</evidence>
<dbReference type="InterPro" id="IPR017874">
    <property type="entry name" value="CRIC_domain"/>
</dbReference>
<feature type="compositionally biased region" description="Acidic residues" evidence="3">
    <location>
        <begin position="845"/>
        <end position="858"/>
    </location>
</feature>
<evidence type="ECO:0000259" key="7">
    <source>
        <dbReference type="PROSITE" id="PS51290"/>
    </source>
</evidence>
<dbReference type="RefSeq" id="XP_008771446.1">
    <property type="nucleotide sequence ID" value="XM_008773224.4"/>
</dbReference>
<evidence type="ECO:0000259" key="5">
    <source>
        <dbReference type="PROSITE" id="PS50105"/>
    </source>
</evidence>
<dbReference type="SUPFAM" id="SSF47769">
    <property type="entry name" value="SAM/Pointed domain"/>
    <property type="match status" value="1"/>
</dbReference>
<dbReference type="InterPro" id="IPR011993">
    <property type="entry name" value="PH-like_dom_sf"/>
</dbReference>
<evidence type="ECO:0000313" key="8">
    <source>
        <dbReference type="Ensembl" id="ENSRNOP00000103907.1"/>
    </source>
</evidence>
<dbReference type="InterPro" id="IPR001849">
    <property type="entry name" value="PH_domain"/>
</dbReference>
<dbReference type="InterPro" id="IPR001478">
    <property type="entry name" value="PDZ"/>
</dbReference>
<dbReference type="Pfam" id="PF00169">
    <property type="entry name" value="PH"/>
    <property type="match status" value="1"/>
</dbReference>
<dbReference type="SMART" id="SM00233">
    <property type="entry name" value="PH"/>
    <property type="match status" value="1"/>
</dbReference>
<name>A0ABK0LQ21_RAT</name>
<feature type="region of interest" description="Disordered" evidence="3">
    <location>
        <begin position="652"/>
        <end position="736"/>
    </location>
</feature>
<dbReference type="Pfam" id="PF00536">
    <property type="entry name" value="SAM_1"/>
    <property type="match status" value="1"/>
</dbReference>
<dbReference type="SUPFAM" id="SSF50729">
    <property type="entry name" value="PH domain-like"/>
    <property type="match status" value="1"/>
</dbReference>
<dbReference type="SUPFAM" id="SSF50156">
    <property type="entry name" value="PDZ domain-like"/>
    <property type="match status" value="1"/>
</dbReference>
<dbReference type="PROSITE" id="PS50105">
    <property type="entry name" value="SAM_DOMAIN"/>
    <property type="match status" value="1"/>
</dbReference>
<dbReference type="Gene3D" id="2.30.42.10">
    <property type="match status" value="1"/>
</dbReference>
<dbReference type="SMART" id="SM00228">
    <property type="entry name" value="PDZ"/>
    <property type="match status" value="1"/>
</dbReference>
<accession>A0ABK0LQ21</accession>
<feature type="region of interest" description="Disordered" evidence="3">
    <location>
        <begin position="836"/>
        <end position="870"/>
    </location>
</feature>
<dbReference type="SMART" id="SM00454">
    <property type="entry name" value="SAM"/>
    <property type="match status" value="1"/>
</dbReference>
<dbReference type="CDD" id="cd09511">
    <property type="entry name" value="SAM_CNK1_2_3-suppressor"/>
    <property type="match status" value="1"/>
</dbReference>
<dbReference type="PANTHER" id="PTHR12844:SF21">
    <property type="entry name" value="CONNECTOR ENHANCER OF KINASE SUPPRESSOR OF RAS 2"/>
    <property type="match status" value="1"/>
</dbReference>
<dbReference type="PROSITE" id="PS50106">
    <property type="entry name" value="PDZ"/>
    <property type="match status" value="1"/>
</dbReference>
<feature type="region of interest" description="Disordered" evidence="3">
    <location>
        <begin position="454"/>
        <end position="479"/>
    </location>
</feature>
<feature type="compositionally biased region" description="Pro residues" evidence="3">
    <location>
        <begin position="671"/>
        <end position="684"/>
    </location>
</feature>
<dbReference type="Pfam" id="PF10534">
    <property type="entry name" value="CRIC_ras_sig"/>
    <property type="match status" value="1"/>
</dbReference>
<gene>
    <name evidence="8" type="primary">Cnksr2</name>
</gene>
<keyword evidence="9" id="KW-1185">Reference proteome</keyword>
<dbReference type="RGD" id="708454">
    <property type="gene designation" value="Cnksr2"/>
</dbReference>
<feature type="compositionally biased region" description="Low complexity" evidence="3">
    <location>
        <begin position="700"/>
        <end position="710"/>
    </location>
</feature>
<feature type="compositionally biased region" description="Low complexity" evidence="3">
    <location>
        <begin position="324"/>
        <end position="340"/>
    </location>
</feature>
<evidence type="ECO:0000259" key="4">
    <source>
        <dbReference type="PROSITE" id="PS50003"/>
    </source>
</evidence>
<dbReference type="PANTHER" id="PTHR12844">
    <property type="entry name" value="CONNECTOR ENCHANCER OF KINASE SUPPRESSOR OF RAS"/>
    <property type="match status" value="1"/>
</dbReference>
<proteinExistence type="inferred from homology"/>
<dbReference type="InterPro" id="IPR010599">
    <property type="entry name" value="CNK2/3_dom"/>
</dbReference>
<dbReference type="InterPro" id="IPR001660">
    <property type="entry name" value="SAM"/>
</dbReference>
<dbReference type="Pfam" id="PF06663">
    <property type="entry name" value="CNK2_3_dom"/>
    <property type="match status" value="1"/>
</dbReference>
<dbReference type="CDD" id="cd01260">
    <property type="entry name" value="PH_CNK_mammalian-like"/>
    <property type="match status" value="1"/>
</dbReference>
<reference evidence="8" key="2">
    <citation type="submission" date="2025-08" db="UniProtKB">
        <authorList>
            <consortium name="Ensembl"/>
        </authorList>
    </citation>
    <scope>IDENTIFICATION</scope>
    <source>
        <strain evidence="8">Brown Norway</strain>
    </source>
</reference>
<evidence type="ECO:0000256" key="3">
    <source>
        <dbReference type="SAM" id="MobiDB-lite"/>
    </source>
</evidence>